<dbReference type="Pfam" id="PF14280">
    <property type="entry name" value="DUF4365"/>
    <property type="match status" value="1"/>
</dbReference>
<sequence length="169" mass="19039">MHTTKQMEDLQISYTSALCAAVDISYDTQRHDDDSTDAIIKKTIFLSNGCRFFSQLRIQLKSTCSPSQYTDTGDCIKYTLKVKNYNDLCTPSTMPIILCLLILPEDDSVWVNWSTEDLLIKGSMYWLDLSSAERSPNAEAVSVSIPKSNTVSPETLLNLLTKIAKEEWP</sequence>
<name>A0A291TBP6_9FIRM</name>
<feature type="domain" description="DUF4365" evidence="1">
    <location>
        <begin position="12"/>
        <end position="161"/>
    </location>
</feature>
<reference evidence="2 3" key="1">
    <citation type="submission" date="2017-10" db="EMBL/GenBank/DDBJ databases">
        <title>Complete Genome Sequence of Faecalibacterium prausnitzii isolated from the gut of healthy adult Indian.</title>
        <authorList>
            <person name="Bag S."/>
            <person name="Ghosh T.S."/>
            <person name="Das B."/>
        </authorList>
    </citation>
    <scope>NUCLEOTIDE SEQUENCE [LARGE SCALE GENOMIC DNA]</scope>
    <source>
        <strain evidence="2 3">Indica</strain>
    </source>
</reference>
<dbReference type="EMBL" id="CP023819">
    <property type="protein sequence ID" value="ATL90604.1"/>
    <property type="molecule type" value="Genomic_DNA"/>
</dbReference>
<dbReference type="Proteomes" id="UP000223709">
    <property type="component" value="Chromosome"/>
</dbReference>
<dbReference type="AlphaFoldDB" id="A0A291TBP6"/>
<evidence type="ECO:0000313" key="3">
    <source>
        <dbReference type="Proteomes" id="UP000223709"/>
    </source>
</evidence>
<dbReference type="RefSeq" id="WP_098924373.1">
    <property type="nucleotide sequence ID" value="NZ_CP023819.1"/>
</dbReference>
<accession>A0A291TBP6</accession>
<evidence type="ECO:0000259" key="1">
    <source>
        <dbReference type="Pfam" id="PF14280"/>
    </source>
</evidence>
<evidence type="ECO:0000313" key="2">
    <source>
        <dbReference type="EMBL" id="ATL90604.1"/>
    </source>
</evidence>
<gene>
    <name evidence="2" type="ORF">CRH10_09985</name>
</gene>
<protein>
    <recommendedName>
        <fullName evidence="1">DUF4365 domain-containing protein</fullName>
    </recommendedName>
</protein>
<proteinExistence type="predicted"/>
<dbReference type="InterPro" id="IPR025375">
    <property type="entry name" value="DUF4365"/>
</dbReference>
<organism evidence="2 3">
    <name type="scientific">Faecalibacterium prausnitzii</name>
    <dbReference type="NCBI Taxonomy" id="853"/>
    <lineage>
        <taxon>Bacteria</taxon>
        <taxon>Bacillati</taxon>
        <taxon>Bacillota</taxon>
        <taxon>Clostridia</taxon>
        <taxon>Eubacteriales</taxon>
        <taxon>Oscillospiraceae</taxon>
        <taxon>Faecalibacterium</taxon>
    </lineage>
</organism>